<dbReference type="FunFam" id="1.10.220.20:FF:000002">
    <property type="entry name" value="Brefeldin A-inhibited guanine nucleotide-exchange protein 1"/>
    <property type="match status" value="1"/>
</dbReference>
<protein>
    <submittedName>
        <fullName evidence="8">Guanine nucleotide exchange protein for ADP-robosylation factor</fullName>
    </submittedName>
</protein>
<dbReference type="GO" id="GO:0032012">
    <property type="term" value="P:regulation of ARF protein signal transduction"/>
    <property type="evidence" value="ECO:0007669"/>
    <property type="project" value="InterPro"/>
</dbReference>
<name>A0AAN6JVQ2_9BASI</name>
<feature type="region of interest" description="Disordered" evidence="6">
    <location>
        <begin position="695"/>
        <end position="771"/>
    </location>
</feature>
<feature type="domain" description="SEC7" evidence="7">
    <location>
        <begin position="771"/>
        <end position="959"/>
    </location>
</feature>
<dbReference type="Pfam" id="PF01369">
    <property type="entry name" value="Sec7"/>
    <property type="match status" value="1"/>
</dbReference>
<evidence type="ECO:0000256" key="3">
    <source>
        <dbReference type="ARBA" id="ARBA00022927"/>
    </source>
</evidence>
<dbReference type="InterPro" id="IPR035999">
    <property type="entry name" value="Sec7_dom_sf"/>
</dbReference>
<dbReference type="InterPro" id="IPR000904">
    <property type="entry name" value="Sec7_dom"/>
</dbReference>
<gene>
    <name evidence="8" type="primary">SEC7_1</name>
    <name evidence="8" type="ORF">OC846_005712</name>
</gene>
<evidence type="ECO:0000259" key="7">
    <source>
        <dbReference type="PROSITE" id="PS50190"/>
    </source>
</evidence>
<dbReference type="PANTHER" id="PTHR10663:SF375">
    <property type="entry name" value="LD29171P"/>
    <property type="match status" value="1"/>
</dbReference>
<feature type="region of interest" description="Disordered" evidence="6">
    <location>
        <begin position="1"/>
        <end position="186"/>
    </location>
</feature>
<feature type="compositionally biased region" description="Pro residues" evidence="6">
    <location>
        <begin position="153"/>
        <end position="169"/>
    </location>
</feature>
<feature type="compositionally biased region" description="Low complexity" evidence="6">
    <location>
        <begin position="139"/>
        <end position="152"/>
    </location>
</feature>
<keyword evidence="1" id="KW-0813">Transport</keyword>
<dbReference type="GO" id="GO:0005085">
    <property type="term" value="F:guanyl-nucleotide exchange factor activity"/>
    <property type="evidence" value="ECO:0007669"/>
    <property type="project" value="InterPro"/>
</dbReference>
<feature type="compositionally biased region" description="Polar residues" evidence="6">
    <location>
        <begin position="746"/>
        <end position="767"/>
    </location>
</feature>
<organism evidence="8 9">
    <name type="scientific">Tilletia horrida</name>
    <dbReference type="NCBI Taxonomy" id="155126"/>
    <lineage>
        <taxon>Eukaryota</taxon>
        <taxon>Fungi</taxon>
        <taxon>Dikarya</taxon>
        <taxon>Basidiomycota</taxon>
        <taxon>Ustilaginomycotina</taxon>
        <taxon>Exobasidiomycetes</taxon>
        <taxon>Tilletiales</taxon>
        <taxon>Tilletiaceae</taxon>
        <taxon>Tilletia</taxon>
    </lineage>
</organism>
<dbReference type="GO" id="GO:0015031">
    <property type="term" value="P:protein transport"/>
    <property type="evidence" value="ECO:0007669"/>
    <property type="project" value="UniProtKB-KW"/>
</dbReference>
<accession>A0AAN6JVQ2</accession>
<keyword evidence="9" id="KW-1185">Reference proteome</keyword>
<keyword evidence="4" id="KW-0472">Membrane</keyword>
<feature type="compositionally biased region" description="Polar residues" evidence="6">
    <location>
        <begin position="1458"/>
        <end position="1478"/>
    </location>
</feature>
<dbReference type="Pfam" id="PF12783">
    <property type="entry name" value="Sec7-like_HUS"/>
    <property type="match status" value="1"/>
</dbReference>
<dbReference type="PANTHER" id="PTHR10663">
    <property type="entry name" value="GUANYL-NUCLEOTIDE EXCHANGE FACTOR"/>
    <property type="match status" value="1"/>
</dbReference>
<feature type="compositionally biased region" description="Polar residues" evidence="6">
    <location>
        <begin position="608"/>
        <end position="624"/>
    </location>
</feature>
<dbReference type="SMART" id="SM00222">
    <property type="entry name" value="Sec7"/>
    <property type="match status" value="1"/>
</dbReference>
<evidence type="ECO:0000256" key="6">
    <source>
        <dbReference type="SAM" id="MobiDB-lite"/>
    </source>
</evidence>
<dbReference type="InterPro" id="IPR032691">
    <property type="entry name" value="Mon2/Sec7/BIG1-like_HUS"/>
</dbReference>
<dbReference type="SUPFAM" id="SSF48371">
    <property type="entry name" value="ARM repeat"/>
    <property type="match status" value="1"/>
</dbReference>
<feature type="compositionally biased region" description="Basic and acidic residues" evidence="6">
    <location>
        <begin position="107"/>
        <end position="126"/>
    </location>
</feature>
<dbReference type="InterPro" id="IPR023394">
    <property type="entry name" value="Sec7_C_sf"/>
</dbReference>
<dbReference type="Pfam" id="PF16213">
    <property type="entry name" value="DCB"/>
    <property type="match status" value="1"/>
</dbReference>
<feature type="region of interest" description="Disordered" evidence="6">
    <location>
        <begin position="294"/>
        <end position="319"/>
    </location>
</feature>
<dbReference type="InterPro" id="IPR015403">
    <property type="entry name" value="Mon2/Sec7/BIG1-like_HDS"/>
</dbReference>
<dbReference type="SUPFAM" id="SSF48425">
    <property type="entry name" value="Sec7 domain"/>
    <property type="match status" value="1"/>
</dbReference>
<dbReference type="InterPro" id="IPR016024">
    <property type="entry name" value="ARM-type_fold"/>
</dbReference>
<evidence type="ECO:0000256" key="5">
    <source>
        <dbReference type="ARBA" id="ARBA00060451"/>
    </source>
</evidence>
<feature type="compositionally biased region" description="Low complexity" evidence="6">
    <location>
        <begin position="17"/>
        <end position="26"/>
    </location>
</feature>
<dbReference type="PROSITE" id="PS50190">
    <property type="entry name" value="SEC7"/>
    <property type="match status" value="1"/>
</dbReference>
<evidence type="ECO:0000313" key="8">
    <source>
        <dbReference type="EMBL" id="KAK0545337.1"/>
    </source>
</evidence>
<sequence length="1478" mass="161054">MSDPVVEESASKELPSQPQQQQQQQQGEATTEAEPSAQDAERSADKIPPVLPATEPEPGPEELGAQVKEADNKIEQPEPSASAHQPHTDAEQQSSAIKPEPEQQEQQPERQQQEQEAHQEEQDSKASETIGTPAEAKAVAEQPQQSAAAPAPATAPAPASAPAPTPLVPAAPAAAQPKHSRSSLSSLNRGSAVFVISALESLQSAKDARRHKELKETAQRALEMIRAASASAPKAGAPQPQPSAAETVVDPRIIFEPLRLAIISRSPTLMTTSLDCIGKLISYGFFVEDTDPDSSSSGAGTDWQSNNADLETGSQSGQDAASMPLLDLVTSTICDAFDESVDEKAQLQIIKALLALVIGTSPGIHQSSLLKAVRTVYNIFLLSKSSSNQAVASGSLSQIVNAVFSAKQDELHIKDAFLVFRALCKLSMKPLTAESERDVKSQAMRSKLLSLQLILAIVKSHMSMFTDLNVLIHSASTGEDTPFIHAIKQYLCLSLSRNAVSSVNPVFEISCELFWQVLSGMRSRLKKEIEVLINEIFLPILEMQNSTPHQKSVLLGVLIRLTRDPQALVEIYLNYDCDRMALENIYERFMTIISKIASSPINLSNLSASEAPSTPVGNGPSSSRGGDGQLGGRRSIASSSTVSLPASVSLDGGAFDSILANLYQQPVEIRMKQQSLLCLCATLRSLLTWANKGSIPAENGGGEHGGAASSPRMSTDKRVSESGTEPTVAVDATSAGDSGLSHHQEAPSSIHTPDLSRIQTPDLQSQDDPSRFESAKLRKTTLLEGIRTFNYKPKRGIDFLVKHGFIRSRSPKDLARFLLYADGLNKAQIGEYLGEGETENIAIMHAFVDLMSFDRLSFVDALRRFLQAFRLPGEAQKIDRFMLKFAERYIAGNPGAFANADAAYVFAYSVIMLNTDAHNPQIKNRMTLQDFIKNNAGIDDGKSLPEEYVKSVYDEIQNNEIKMKDEIQVAPASTQSGTGLAGAIASVGRDLQREAYILQSEGMANKTEALFRTMVRAQRRIHPQERAAAEQYFLASHIEHVRPMFEVAWMSFLTGISAPLQDSDDADTVERCLEGFRDAIKIVCMFGLELERNAFVTTLAKFTFLNNLGEMKSKNIEAIKTLLGVAQTEGNYLKGSWREVLTCVSQLERFQLIGNGVDERQLPELGRRKPSIVSRSNTSRSSVSISSIAAATAASNASKAKQVLPDDEVVAAGASSEVTVAADMVFSSTPALSGTAIVDFVQALSDVSWEEIQSSGMTEHPRLFSLQKLVEISYYNMGRIRMEWSQIWTILGEHFNQVCCHHHAAVSAFGLDSLRQLAMRFLELRELPGFAFQREFLRPYEVTMRSNKDLDAQEMVLQCLTQMTQSRVQNFRSAWRAILSVLGAAARSQSERVAGLAFELLRQINTQHLAQIVQHSSFADLTVTLTEFAKGPHQKLALESVSLLTRLFAHLPPPVPTSPESSGSTTVTPSNSLPMLTT</sequence>
<dbReference type="CDD" id="cd00171">
    <property type="entry name" value="Sec7"/>
    <property type="match status" value="1"/>
</dbReference>
<dbReference type="Gene3D" id="1.10.1000.11">
    <property type="entry name" value="Arf Nucleotide-binding Site Opener,domain 2"/>
    <property type="match status" value="1"/>
</dbReference>
<dbReference type="GO" id="GO:0030663">
    <property type="term" value="C:COPI-coated vesicle membrane"/>
    <property type="evidence" value="ECO:0007669"/>
    <property type="project" value="UniProtKB-SubCell"/>
</dbReference>
<evidence type="ECO:0000256" key="2">
    <source>
        <dbReference type="ARBA" id="ARBA00022490"/>
    </source>
</evidence>
<dbReference type="Proteomes" id="UP001176517">
    <property type="component" value="Unassembled WGS sequence"/>
</dbReference>
<feature type="compositionally biased region" description="Low complexity" evidence="6">
    <location>
        <begin position="170"/>
        <end position="186"/>
    </location>
</feature>
<dbReference type="FunFam" id="1.10.1000.11:FF:000003">
    <property type="entry name" value="Brefeldin A-inhibited guanine nucleotide-exchange protein 1"/>
    <property type="match status" value="1"/>
</dbReference>
<feature type="region of interest" description="Disordered" evidence="6">
    <location>
        <begin position="1454"/>
        <end position="1478"/>
    </location>
</feature>
<proteinExistence type="predicted"/>
<dbReference type="Pfam" id="PF09324">
    <property type="entry name" value="Sec7-like_HDS"/>
    <property type="match status" value="1"/>
</dbReference>
<evidence type="ECO:0000256" key="1">
    <source>
        <dbReference type="ARBA" id="ARBA00022448"/>
    </source>
</evidence>
<reference evidence="8" key="1">
    <citation type="journal article" date="2023" name="PhytoFront">
        <title>Draft Genome Resources of Seven Strains of Tilletia horrida, Causal Agent of Kernel Smut of Rice.</title>
        <authorList>
            <person name="Khanal S."/>
            <person name="Antony Babu S."/>
            <person name="Zhou X.G."/>
        </authorList>
    </citation>
    <scope>NUCLEOTIDE SEQUENCE</scope>
    <source>
        <strain evidence="8">TX6</strain>
    </source>
</reference>
<evidence type="ECO:0000256" key="4">
    <source>
        <dbReference type="ARBA" id="ARBA00023136"/>
    </source>
</evidence>
<feature type="region of interest" description="Disordered" evidence="6">
    <location>
        <begin position="608"/>
        <end position="636"/>
    </location>
</feature>
<dbReference type="InterPro" id="IPR032629">
    <property type="entry name" value="DCB_dom"/>
</dbReference>
<keyword evidence="2" id="KW-0963">Cytoplasm</keyword>
<comment type="subcellular location">
    <subcellularLocation>
        <location evidence="5">Cytoplasmic vesicle</location>
        <location evidence="5">COPI-coated vesicle membrane</location>
    </subcellularLocation>
</comment>
<keyword evidence="3" id="KW-0653">Protein transport</keyword>
<dbReference type="Gene3D" id="1.10.220.20">
    <property type="match status" value="1"/>
</dbReference>
<dbReference type="EMBL" id="JAPDMZ010000236">
    <property type="protein sequence ID" value="KAK0545337.1"/>
    <property type="molecule type" value="Genomic_DNA"/>
</dbReference>
<evidence type="ECO:0000313" key="9">
    <source>
        <dbReference type="Proteomes" id="UP001176517"/>
    </source>
</evidence>
<comment type="caution">
    <text evidence="8">The sequence shown here is derived from an EMBL/GenBank/DDBJ whole genome shotgun (WGS) entry which is preliminary data.</text>
</comment>